<dbReference type="KEGG" id="kphy:AOZ06_08485"/>
<dbReference type="RefSeq" id="WP_054288927.1">
    <property type="nucleotide sequence ID" value="NZ_CP012752.1"/>
</dbReference>
<gene>
    <name evidence="1" type="ORF">AOZ06_08485</name>
</gene>
<sequence length="162" mass="17631">MIAASVGLAHDGTGFFDLSSLARGQLGQFLAHLGRDVEATDVDHCVDLVPVLSWAITTALHRVPGPPPPVRSRPLVSFRLGVGVLAHERETDPHIHVEQKVLEAGPAVRNLINAFNQVILTYLSDPARYRNTANLNVLLQKLDRVRTAASDTRTTAFRCGQP</sequence>
<protein>
    <submittedName>
        <fullName evidence="1">Uncharacterized protein</fullName>
    </submittedName>
</protein>
<proteinExistence type="predicted"/>
<organism evidence="1 2">
    <name type="scientific">Kibdelosporangium phytohabitans</name>
    <dbReference type="NCBI Taxonomy" id="860235"/>
    <lineage>
        <taxon>Bacteria</taxon>
        <taxon>Bacillati</taxon>
        <taxon>Actinomycetota</taxon>
        <taxon>Actinomycetes</taxon>
        <taxon>Pseudonocardiales</taxon>
        <taxon>Pseudonocardiaceae</taxon>
        <taxon>Kibdelosporangium</taxon>
    </lineage>
</organism>
<accession>A0A0N9HXJ2</accession>
<dbReference type="Proteomes" id="UP000063699">
    <property type="component" value="Chromosome"/>
</dbReference>
<evidence type="ECO:0000313" key="2">
    <source>
        <dbReference type="Proteomes" id="UP000063699"/>
    </source>
</evidence>
<dbReference type="OrthoDB" id="8663148at2"/>
<keyword evidence="2" id="KW-1185">Reference proteome</keyword>
<evidence type="ECO:0000313" key="1">
    <source>
        <dbReference type="EMBL" id="ALG06956.1"/>
    </source>
</evidence>
<reference evidence="1 2" key="1">
    <citation type="submission" date="2015-07" db="EMBL/GenBank/DDBJ databases">
        <title>Genome sequencing of Kibdelosporangium phytohabitans.</title>
        <authorList>
            <person name="Qin S."/>
            <person name="Xing K."/>
        </authorList>
    </citation>
    <scope>NUCLEOTIDE SEQUENCE [LARGE SCALE GENOMIC DNA]</scope>
    <source>
        <strain evidence="1 2">KLBMP1111</strain>
    </source>
</reference>
<name>A0A0N9HXJ2_9PSEU</name>
<dbReference type="AlphaFoldDB" id="A0A0N9HXJ2"/>
<dbReference type="EMBL" id="CP012752">
    <property type="protein sequence ID" value="ALG06956.1"/>
    <property type="molecule type" value="Genomic_DNA"/>
</dbReference>